<reference evidence="1" key="1">
    <citation type="submission" date="2022-10" db="EMBL/GenBank/DDBJ databases">
        <title>Characterization and whole genome sequencing of a new Roseateles species, isolated from fresh water.</title>
        <authorList>
            <person name="Guliayeva D.Y."/>
            <person name="Akhremchuk A.E."/>
            <person name="Sikolenko M.A."/>
            <person name="Valentovich L.N."/>
            <person name="Sidarenka A.V."/>
        </authorList>
    </citation>
    <scope>NUCLEOTIDE SEQUENCE</scope>
    <source>
        <strain evidence="1">BIM B-1768</strain>
    </source>
</reference>
<gene>
    <name evidence="1" type="ORF">N4261_10690</name>
</gene>
<evidence type="ECO:0000313" key="2">
    <source>
        <dbReference type="Proteomes" id="UP001064933"/>
    </source>
</evidence>
<dbReference type="EMBL" id="CP104562">
    <property type="protein sequence ID" value="UXH80304.1"/>
    <property type="molecule type" value="Genomic_DNA"/>
</dbReference>
<organism evidence="1 2">
    <name type="scientific">Roseateles amylovorans</name>
    <dbReference type="NCBI Taxonomy" id="2978473"/>
    <lineage>
        <taxon>Bacteria</taxon>
        <taxon>Pseudomonadati</taxon>
        <taxon>Pseudomonadota</taxon>
        <taxon>Betaproteobacteria</taxon>
        <taxon>Burkholderiales</taxon>
        <taxon>Sphaerotilaceae</taxon>
        <taxon>Roseateles</taxon>
    </lineage>
</organism>
<accession>A0ABY6B558</accession>
<evidence type="ECO:0008006" key="3">
    <source>
        <dbReference type="Google" id="ProtNLM"/>
    </source>
</evidence>
<keyword evidence="2" id="KW-1185">Reference proteome</keyword>
<protein>
    <recommendedName>
        <fullName evidence="3">Type 4 fimbrial biogenesis protein PilX N-terminal domain-containing protein</fullName>
    </recommendedName>
</protein>
<name>A0ABY6B558_9BURK</name>
<dbReference type="RefSeq" id="WP_261760122.1">
    <property type="nucleotide sequence ID" value="NZ_CP104562.2"/>
</dbReference>
<sequence length="383" mass="40682">MTPRPPPERGMATLLLCVLLLFVLSLAAVWAGRHLTVAQRVAGNDLRAALAAEAAEAGLAWATAMLNTGRIDGQCRPAFQAPMPSGPSSAAGGAESLPDLRDFRARALRIDGDHFHRARPAGSPPAAACVNTGPQRWECRCDSAEPLPGDTDPSITATAPSFRPMFSIRFADAGPPGQLRLVARGCSDRGIACEDPGSDDHGLLGPMGWAEHSQHLALLSALRRPPQSSVESGAGAFQRVFGYPAGRYRQQPAVSRLRCAGDCSADLQLALSRGRRLLWVEGDLSLHEPLPASSIDAPLVLLVDGQLDIWAAMHLTGLLYARNGIAWHPPAGTLSTLHGAMVTDADWAVADSVNLQHDPEVLQRISRQMGSYLPVPGGWTPVQ</sequence>
<proteinExistence type="predicted"/>
<evidence type="ECO:0000313" key="1">
    <source>
        <dbReference type="EMBL" id="UXH80304.1"/>
    </source>
</evidence>
<dbReference type="Proteomes" id="UP001064933">
    <property type="component" value="Chromosome"/>
</dbReference>